<feature type="domain" description="LIM zinc-binding" evidence="7">
    <location>
        <begin position="550"/>
        <end position="620"/>
    </location>
</feature>
<protein>
    <recommendedName>
        <fullName evidence="7">LIM zinc-binding domain-containing protein</fullName>
    </recommendedName>
</protein>
<dbReference type="PANTHER" id="PTHR24207:SF2">
    <property type="entry name" value="ZYX102 PROTEIN"/>
    <property type="match status" value="1"/>
</dbReference>
<feature type="domain" description="LIM zinc-binding" evidence="7">
    <location>
        <begin position="430"/>
        <end position="491"/>
    </location>
</feature>
<gene>
    <name evidence="8" type="ORF">L3Y34_018283</name>
    <name evidence="9" type="ORF">L5515_014410</name>
</gene>
<feature type="compositionally biased region" description="Basic and acidic residues" evidence="6">
    <location>
        <begin position="83"/>
        <end position="106"/>
    </location>
</feature>
<dbReference type="Proteomes" id="UP000829354">
    <property type="component" value="Chromosome II"/>
</dbReference>
<evidence type="ECO:0000256" key="3">
    <source>
        <dbReference type="ARBA" id="ARBA00022833"/>
    </source>
</evidence>
<evidence type="ECO:0000313" key="11">
    <source>
        <dbReference type="Proteomes" id="UP000829354"/>
    </source>
</evidence>
<dbReference type="InterPro" id="IPR001781">
    <property type="entry name" value="Znf_LIM"/>
</dbReference>
<organism evidence="9 11">
    <name type="scientific">Caenorhabditis briggsae</name>
    <dbReference type="NCBI Taxonomy" id="6238"/>
    <lineage>
        <taxon>Eukaryota</taxon>
        <taxon>Metazoa</taxon>
        <taxon>Ecdysozoa</taxon>
        <taxon>Nematoda</taxon>
        <taxon>Chromadorea</taxon>
        <taxon>Rhabditida</taxon>
        <taxon>Rhabditina</taxon>
        <taxon>Rhabditomorpha</taxon>
        <taxon>Rhabditoidea</taxon>
        <taxon>Rhabditidae</taxon>
        <taxon>Peloderinae</taxon>
        <taxon>Caenorhabditis</taxon>
    </lineage>
</organism>
<keyword evidence="2" id="KW-0677">Repeat</keyword>
<feature type="region of interest" description="Disordered" evidence="6">
    <location>
        <begin position="325"/>
        <end position="347"/>
    </location>
</feature>
<evidence type="ECO:0000256" key="1">
    <source>
        <dbReference type="ARBA" id="ARBA00022723"/>
    </source>
</evidence>
<feature type="compositionally biased region" description="Polar residues" evidence="6">
    <location>
        <begin position="329"/>
        <end position="339"/>
    </location>
</feature>
<dbReference type="EMBL" id="CP090892">
    <property type="protein sequence ID" value="ULU06310.1"/>
    <property type="molecule type" value="Genomic_DNA"/>
</dbReference>
<dbReference type="Pfam" id="PF00412">
    <property type="entry name" value="LIM"/>
    <property type="match status" value="3"/>
</dbReference>
<dbReference type="CDD" id="cd09357">
    <property type="entry name" value="LIM3_Zyxin_like"/>
    <property type="match status" value="1"/>
</dbReference>
<reference evidence="9 11" key="1">
    <citation type="submission" date="2022-04" db="EMBL/GenBank/DDBJ databases">
        <title>Chromosome-level reference genomes for two strains of Caenorhabditis briggsae: an improved platform for comparative genomics.</title>
        <authorList>
            <person name="Stevens L."/>
            <person name="Andersen E."/>
        </authorList>
    </citation>
    <scope>NUCLEOTIDE SEQUENCE [LARGE SCALE GENOMIC DNA]</scope>
    <source>
        <strain evidence="9">VX34</strain>
        <tissue evidence="9">Whole-organism</tissue>
    </source>
</reference>
<evidence type="ECO:0000256" key="6">
    <source>
        <dbReference type="SAM" id="MobiDB-lite"/>
    </source>
</evidence>
<evidence type="ECO:0000313" key="10">
    <source>
        <dbReference type="Proteomes" id="UP000827892"/>
    </source>
</evidence>
<accession>A0AAE9J8A3</accession>
<evidence type="ECO:0000313" key="8">
    <source>
        <dbReference type="EMBL" id="ULU06310.1"/>
    </source>
</evidence>
<feature type="region of interest" description="Disordered" evidence="6">
    <location>
        <begin position="78"/>
        <end position="106"/>
    </location>
</feature>
<dbReference type="SUPFAM" id="SSF57716">
    <property type="entry name" value="Glucocorticoid receptor-like (DNA-binding domain)"/>
    <property type="match status" value="3"/>
</dbReference>
<evidence type="ECO:0000256" key="5">
    <source>
        <dbReference type="PROSITE-ProRule" id="PRU00125"/>
    </source>
</evidence>
<dbReference type="PROSITE" id="PS00478">
    <property type="entry name" value="LIM_DOMAIN_1"/>
    <property type="match status" value="1"/>
</dbReference>
<dbReference type="Gene3D" id="2.10.110.10">
    <property type="entry name" value="Cysteine Rich Protein"/>
    <property type="match status" value="3"/>
</dbReference>
<proteinExistence type="predicted"/>
<dbReference type="PANTHER" id="PTHR24207">
    <property type="entry name" value="ZYX102 PROTEIN"/>
    <property type="match status" value="1"/>
</dbReference>
<dbReference type="EMBL" id="CP092621">
    <property type="protein sequence ID" value="UMM18264.1"/>
    <property type="molecule type" value="Genomic_DNA"/>
</dbReference>
<evidence type="ECO:0000256" key="4">
    <source>
        <dbReference type="ARBA" id="ARBA00023038"/>
    </source>
</evidence>
<reference evidence="8 10" key="2">
    <citation type="submission" date="2022-05" db="EMBL/GenBank/DDBJ databases">
        <title>Chromosome-level reference genomes for two strains of Caenorhabditis briggsae: an improved platform for comparative genomics.</title>
        <authorList>
            <person name="Stevens L."/>
            <person name="Andersen E.C."/>
        </authorList>
    </citation>
    <scope>NUCLEOTIDE SEQUENCE [LARGE SCALE GENOMIC DNA]</scope>
    <source>
        <strain evidence="8">QX1410_ONT</strain>
        <tissue evidence="8">Whole-organism</tissue>
    </source>
</reference>
<dbReference type="SMART" id="SM00132">
    <property type="entry name" value="LIM"/>
    <property type="match status" value="3"/>
</dbReference>
<dbReference type="FunFam" id="2.10.110.10:FF:000139">
    <property type="entry name" value="Protein CBR-ZYX-1"/>
    <property type="match status" value="1"/>
</dbReference>
<keyword evidence="3 5" id="KW-0862">Zinc</keyword>
<keyword evidence="4 5" id="KW-0440">LIM domain</keyword>
<keyword evidence="1 5" id="KW-0479">Metal-binding</keyword>
<sequence length="624" mass="70080">MSYLSPLPHYSSPSLGRARSYSTLPRSYDDSADLWDPRLRLHHPLYSHPERSYHLANGRQRMHHDALQHAAARLRKTGYNEPIRSDIENLSDGRVDRSDQRVPDGDRTYRAQLQQLAEPKTRAEIPAPPTYSNQSRPLSDFHRDPVALSQFQTSREALLAPNSSPTSHYSPINKFSSSTLTQYANKSPSPPSSVLDDVTYVSPYSSKHSYPTNFRSYHKDDDYFTNNTATTATSTGMNHFNDNNNSNKYGNKETVLQWSEPYEPSKFRRSQSPIRNAREMIHEYSTTNYVTEVEQPPPPPPIDFYQQKAQARNFVQNSLARQLRDEGLTESQKAANRNQTSALSASSSSTLPFDVSRIVKDSYNGDEVDHLVHQMRTKLNQDILSSSSSPSLVQYPRRQNPSDDLRSSVANYSTTTTASTTSTRKIMNINICVGCGKEITGDQPGCNAMNQIFHVDCFKCGQCSKTLAGASFYNIDDKPTCESCYQNSLEKCTACSRPISDKLLRACGGVYHVNCFVCYSCKKSLDGIPFTLDKDNNVHCVPCFHDKFAPRCAMCSKPIVPQDGEKESVRVVAMDKSFHVDCYKCEDCGMQLSSKLEGQGCYPIDNHLLCKTCNGNRLRVVNSA</sequence>
<dbReference type="Proteomes" id="UP000827892">
    <property type="component" value="Chromosome II"/>
</dbReference>
<name>A0AAE9J8A3_CAEBR</name>
<evidence type="ECO:0000256" key="2">
    <source>
        <dbReference type="ARBA" id="ARBA00022737"/>
    </source>
</evidence>
<dbReference type="AlphaFoldDB" id="A0AAE9J8A3"/>
<feature type="region of interest" description="Disordered" evidence="6">
    <location>
        <begin position="383"/>
        <end position="408"/>
    </location>
</feature>
<keyword evidence="11" id="KW-1185">Reference proteome</keyword>
<dbReference type="PROSITE" id="PS50023">
    <property type="entry name" value="LIM_DOMAIN_2"/>
    <property type="match status" value="2"/>
</dbReference>
<dbReference type="GO" id="GO:0046872">
    <property type="term" value="F:metal ion binding"/>
    <property type="evidence" value="ECO:0007669"/>
    <property type="project" value="UniProtKB-KW"/>
</dbReference>
<evidence type="ECO:0000313" key="9">
    <source>
        <dbReference type="EMBL" id="UMM18264.1"/>
    </source>
</evidence>
<evidence type="ECO:0000259" key="7">
    <source>
        <dbReference type="PROSITE" id="PS50023"/>
    </source>
</evidence>